<evidence type="ECO:0000313" key="2">
    <source>
        <dbReference type="EMBL" id="EFC41028.1"/>
    </source>
</evidence>
<sequence>MAERNSCPYLKALSKASSLQEGEKCIHCNSTGCISDCNSNSAQRMLGKLDQKETMEILDNVIIHFGKNSRVVTSSSSSSLLSNQVDGKDNCNCFSSWFKNNNKTFLWDSDLKKAFVADSNVPFQTAPSTSCKIDTSSSLFNSFKEFVSNSGSSPQTKQLGSDNSERRGDKELLLNHHSKIIEDLKSCWKRRHQIRPFPDNISWLLALLREWKIPFKNLFENQEIECSKEEANPKIFIGFKRHDVRAYFRNCIMTALHAITQFKLPSVTCILGDEHHVYIFKIDYKRSLKKTILSIFKYAMYNHWNHQCSLYLHLYKLFDSYLPTECSVSAFDVKSEEENESLNVTSTSNNSGDQESLSDKQLPTVNSSLVEDSSTTALDSISSQHEISSPKIQAIKQRTEEILRTISSQHRSQSR</sequence>
<feature type="region of interest" description="Disordered" evidence="1">
    <location>
        <begin position="341"/>
        <end position="394"/>
    </location>
</feature>
<accession>D2VQ10</accession>
<dbReference type="OrthoDB" id="10626714at2759"/>
<organism evidence="3">
    <name type="scientific">Naegleria gruberi</name>
    <name type="common">Amoeba</name>
    <dbReference type="NCBI Taxonomy" id="5762"/>
    <lineage>
        <taxon>Eukaryota</taxon>
        <taxon>Discoba</taxon>
        <taxon>Heterolobosea</taxon>
        <taxon>Tetramitia</taxon>
        <taxon>Eutetramitia</taxon>
        <taxon>Vahlkampfiidae</taxon>
        <taxon>Naegleria</taxon>
    </lineage>
</organism>
<dbReference type="VEuPathDB" id="AmoebaDB:NAEGRDRAFT_51397"/>
<evidence type="ECO:0000313" key="3">
    <source>
        <dbReference type="Proteomes" id="UP000006671"/>
    </source>
</evidence>
<reference evidence="2 3" key="1">
    <citation type="journal article" date="2010" name="Cell">
        <title>The genome of Naegleria gruberi illuminates early eukaryotic versatility.</title>
        <authorList>
            <person name="Fritz-Laylin L.K."/>
            <person name="Prochnik S.E."/>
            <person name="Ginger M.L."/>
            <person name="Dacks J.B."/>
            <person name="Carpenter M.L."/>
            <person name="Field M.C."/>
            <person name="Kuo A."/>
            <person name="Paredez A."/>
            <person name="Chapman J."/>
            <person name="Pham J."/>
            <person name="Shu S."/>
            <person name="Neupane R."/>
            <person name="Cipriano M."/>
            <person name="Mancuso J."/>
            <person name="Tu H."/>
            <person name="Salamov A."/>
            <person name="Lindquist E."/>
            <person name="Shapiro H."/>
            <person name="Lucas S."/>
            <person name="Grigoriev I.V."/>
            <person name="Cande W.Z."/>
            <person name="Fulton C."/>
            <person name="Rokhsar D.S."/>
            <person name="Dawson S.C."/>
        </authorList>
    </citation>
    <scope>NUCLEOTIDE SEQUENCE [LARGE SCALE GENOMIC DNA]</scope>
    <source>
        <strain evidence="2 3">NEG-M</strain>
    </source>
</reference>
<protein>
    <submittedName>
        <fullName evidence="2">Predicted protein</fullName>
    </submittedName>
</protein>
<feature type="compositionally biased region" description="Polar residues" evidence="1">
    <location>
        <begin position="341"/>
        <end position="391"/>
    </location>
</feature>
<dbReference type="KEGG" id="ngr:NAEGRDRAFT_51397"/>
<dbReference type="RefSeq" id="XP_002673772.1">
    <property type="nucleotide sequence ID" value="XM_002673726.1"/>
</dbReference>
<dbReference type="AlphaFoldDB" id="D2VQ10"/>
<dbReference type="EMBL" id="GG738888">
    <property type="protein sequence ID" value="EFC41028.1"/>
    <property type="molecule type" value="Genomic_DNA"/>
</dbReference>
<evidence type="ECO:0000256" key="1">
    <source>
        <dbReference type="SAM" id="MobiDB-lite"/>
    </source>
</evidence>
<dbReference type="InParanoid" id="D2VQ10"/>
<dbReference type="GeneID" id="8855967"/>
<dbReference type="Proteomes" id="UP000006671">
    <property type="component" value="Unassembled WGS sequence"/>
</dbReference>
<proteinExistence type="predicted"/>
<name>D2VQ10_NAEGR</name>
<gene>
    <name evidence="2" type="ORF">NAEGRDRAFT_51397</name>
</gene>
<keyword evidence="3" id="KW-1185">Reference proteome</keyword>